<dbReference type="Proteomes" id="UP001165069">
    <property type="component" value="Unassembled WGS sequence"/>
</dbReference>
<evidence type="ECO:0000259" key="2">
    <source>
        <dbReference type="Pfam" id="PF08308"/>
    </source>
</evidence>
<accession>A0ABQ5QIG7</accession>
<feature type="chain" id="PRO_5045551289" description="PEGA domain-containing protein" evidence="1">
    <location>
        <begin position="37"/>
        <end position="364"/>
    </location>
</feature>
<reference evidence="3 4" key="1">
    <citation type="journal article" date="2023" name="Antonie Van Leeuwenhoek">
        <title>Mesoterricola silvestris gen. nov., sp. nov., Mesoterricola sediminis sp. nov., Geothrix oryzae sp. nov., Geothrix edaphica sp. nov., Geothrix rubra sp. nov., and Geothrix limicola sp. nov., six novel members of Acidobacteriota isolated from soils.</title>
        <authorList>
            <person name="Itoh H."/>
            <person name="Sugisawa Y."/>
            <person name="Mise K."/>
            <person name="Xu Z."/>
            <person name="Kuniyasu M."/>
            <person name="Ushijima N."/>
            <person name="Kawano K."/>
            <person name="Kobayashi E."/>
            <person name="Shiratori Y."/>
            <person name="Masuda Y."/>
            <person name="Senoo K."/>
        </authorList>
    </citation>
    <scope>NUCLEOTIDE SEQUENCE [LARGE SCALE GENOMIC DNA]</scope>
    <source>
        <strain evidence="3 4">Red804</strain>
    </source>
</reference>
<proteinExistence type="predicted"/>
<evidence type="ECO:0000313" key="3">
    <source>
        <dbReference type="EMBL" id="GLH74649.1"/>
    </source>
</evidence>
<dbReference type="Pfam" id="PF08308">
    <property type="entry name" value="PEGA"/>
    <property type="match status" value="1"/>
</dbReference>
<name>A0ABQ5QIG7_9BACT</name>
<dbReference type="PROSITE" id="PS51257">
    <property type="entry name" value="PROKAR_LIPOPROTEIN"/>
    <property type="match status" value="1"/>
</dbReference>
<comment type="caution">
    <text evidence="3">The sequence shown here is derived from an EMBL/GenBank/DDBJ whole genome shotgun (WGS) entry which is preliminary data.</text>
</comment>
<organism evidence="3 4">
    <name type="scientific">Geothrix limicola</name>
    <dbReference type="NCBI Taxonomy" id="2927978"/>
    <lineage>
        <taxon>Bacteria</taxon>
        <taxon>Pseudomonadati</taxon>
        <taxon>Acidobacteriota</taxon>
        <taxon>Holophagae</taxon>
        <taxon>Holophagales</taxon>
        <taxon>Holophagaceae</taxon>
        <taxon>Geothrix</taxon>
    </lineage>
</organism>
<sequence>MSTITRRGLKQAGPLFFVLGCLSLAVVLACASSGHAPSVSGNNSSGNGSGSLSLSVSAPEQGYVYLDGKYTGQLTPAKLAVTAGSHQVGVALATSRTYLRHSVDVVDKDVQLTLDATADLQAPRTWKALWVGIASATGTTTAGQCTTGFTTAELDAGYNFFTWSVAHHFEPYSYGTMKWDITRVDVVNPVSLTYGSIGYTLEPTTMMPLLPQVQPGVYDAVFVFWRESQGTCSFKSNYFGLAWTDPTQLATQKTGYITVKMDAQSDLQTVINNYMANDPGVWIHEWLHTVGESFYQSKGCSLPSASLGGGLVIHAAQSYGYAFPWMNWYEDLISGRVKDLSGTGYLGIGPDALLKTNVREAATK</sequence>
<dbReference type="EMBL" id="BSDE01000007">
    <property type="protein sequence ID" value="GLH74649.1"/>
    <property type="molecule type" value="Genomic_DNA"/>
</dbReference>
<feature type="signal peptide" evidence="1">
    <location>
        <begin position="1"/>
        <end position="36"/>
    </location>
</feature>
<dbReference type="InterPro" id="IPR013229">
    <property type="entry name" value="PEGA"/>
</dbReference>
<keyword evidence="4" id="KW-1185">Reference proteome</keyword>
<keyword evidence="1" id="KW-0732">Signal</keyword>
<gene>
    <name evidence="3" type="ORF">GETHLI_31510</name>
</gene>
<dbReference type="RefSeq" id="WP_285577146.1">
    <property type="nucleotide sequence ID" value="NZ_BSDE01000007.1"/>
</dbReference>
<evidence type="ECO:0000256" key="1">
    <source>
        <dbReference type="SAM" id="SignalP"/>
    </source>
</evidence>
<protein>
    <recommendedName>
        <fullName evidence="2">PEGA domain-containing protein</fullName>
    </recommendedName>
</protein>
<evidence type="ECO:0000313" key="4">
    <source>
        <dbReference type="Proteomes" id="UP001165069"/>
    </source>
</evidence>
<feature type="domain" description="PEGA" evidence="2">
    <location>
        <begin position="57"/>
        <end position="97"/>
    </location>
</feature>